<protein>
    <submittedName>
        <fullName evidence="2">Uncharacterized protein</fullName>
    </submittedName>
</protein>
<dbReference type="Proteomes" id="UP000663499">
    <property type="component" value="Chromosome"/>
</dbReference>
<feature type="transmembrane region" description="Helical" evidence="1">
    <location>
        <begin position="64"/>
        <end position="84"/>
    </location>
</feature>
<keyword evidence="1" id="KW-0812">Transmembrane</keyword>
<sequence length="248" mass="27674">MKNLGKKVDSWMDKIVEIAIKIPIIGLFIVIIGLLSIGLITSFIVSTNFPWTQSILAGSQVAWIGFYGSVIAGALTLFGVRVTIEHNGLVVRQNNKNSVKPYLLVNNIINPTKFSNQYPSVVRQEVKVGKSLGIQGQVTTYVHLINGGVGNAVNVTCELIVLDKNGTQLESNMLSFPVVSRENAAVMCIVLLNSLKSSEKYFVFRLIYFDIIGTKYSQEIKIHFESDQLFHFDLVHVTDPKEEKEERK</sequence>
<evidence type="ECO:0000313" key="3">
    <source>
        <dbReference type="Proteomes" id="UP000663499"/>
    </source>
</evidence>
<accession>A0A974XGM5</accession>
<name>A0A974XGM5_9FIRM</name>
<dbReference type="KEGG" id="alka:J0B03_05450"/>
<dbReference type="RefSeq" id="WP_207300840.1">
    <property type="nucleotide sequence ID" value="NZ_CP071444.1"/>
</dbReference>
<proteinExistence type="predicted"/>
<evidence type="ECO:0000256" key="1">
    <source>
        <dbReference type="SAM" id="Phobius"/>
    </source>
</evidence>
<keyword evidence="1" id="KW-1133">Transmembrane helix</keyword>
<gene>
    <name evidence="2" type="ORF">J0B03_05450</name>
</gene>
<keyword evidence="1" id="KW-0472">Membrane</keyword>
<organism evidence="2 3">
    <name type="scientific">Alkalibacter rhizosphaerae</name>
    <dbReference type="NCBI Taxonomy" id="2815577"/>
    <lineage>
        <taxon>Bacteria</taxon>
        <taxon>Bacillati</taxon>
        <taxon>Bacillota</taxon>
        <taxon>Clostridia</taxon>
        <taxon>Eubacteriales</taxon>
        <taxon>Eubacteriaceae</taxon>
        <taxon>Alkalibacter</taxon>
    </lineage>
</organism>
<evidence type="ECO:0000313" key="2">
    <source>
        <dbReference type="EMBL" id="QSX09509.1"/>
    </source>
</evidence>
<dbReference type="AlphaFoldDB" id="A0A974XGM5"/>
<dbReference type="EMBL" id="CP071444">
    <property type="protein sequence ID" value="QSX09509.1"/>
    <property type="molecule type" value="Genomic_DNA"/>
</dbReference>
<feature type="transmembrane region" description="Helical" evidence="1">
    <location>
        <begin position="20"/>
        <end position="44"/>
    </location>
</feature>
<reference evidence="2" key="1">
    <citation type="submission" date="2021-03" db="EMBL/GenBank/DDBJ databases">
        <title>Alkalibacter marinus sp. nov., isolated from tidal flat sediment.</title>
        <authorList>
            <person name="Namirimu T."/>
            <person name="Yang J.-A."/>
            <person name="Yang S.-H."/>
            <person name="Kim Y.-J."/>
            <person name="Kwon K.K."/>
        </authorList>
    </citation>
    <scope>NUCLEOTIDE SEQUENCE</scope>
    <source>
        <strain evidence="2">ES005</strain>
    </source>
</reference>
<keyword evidence="3" id="KW-1185">Reference proteome</keyword>